<organism evidence="1">
    <name type="scientific">marine sediment metagenome</name>
    <dbReference type="NCBI Taxonomy" id="412755"/>
    <lineage>
        <taxon>unclassified sequences</taxon>
        <taxon>metagenomes</taxon>
        <taxon>ecological metagenomes</taxon>
    </lineage>
</organism>
<dbReference type="InterPro" id="IPR029044">
    <property type="entry name" value="Nucleotide-diphossugar_trans"/>
</dbReference>
<dbReference type="InterPro" id="IPR003329">
    <property type="entry name" value="Cytidylyl_trans"/>
</dbReference>
<dbReference type="PANTHER" id="PTHR21485">
    <property type="entry name" value="HAD SUPERFAMILY MEMBERS CMAS AND KDSC"/>
    <property type="match status" value="1"/>
</dbReference>
<gene>
    <name evidence="1" type="ORF">LCGC14_2902180</name>
</gene>
<dbReference type="GO" id="GO:0008781">
    <property type="term" value="F:N-acylneuraminate cytidylyltransferase activity"/>
    <property type="evidence" value="ECO:0007669"/>
    <property type="project" value="TreeGrafter"/>
</dbReference>
<dbReference type="Pfam" id="PF02348">
    <property type="entry name" value="CTP_transf_3"/>
    <property type="match status" value="1"/>
</dbReference>
<evidence type="ECO:0000313" key="1">
    <source>
        <dbReference type="EMBL" id="KKK72606.1"/>
    </source>
</evidence>
<dbReference type="EMBL" id="LAZR01057176">
    <property type="protein sequence ID" value="KKK72606.1"/>
    <property type="molecule type" value="Genomic_DNA"/>
</dbReference>
<comment type="caution">
    <text evidence="1">The sequence shown here is derived from an EMBL/GenBank/DDBJ whole genome shotgun (WGS) entry which is preliminary data.</text>
</comment>
<evidence type="ECO:0008006" key="2">
    <source>
        <dbReference type="Google" id="ProtNLM"/>
    </source>
</evidence>
<protein>
    <recommendedName>
        <fullName evidence="2">Acylneuraminate cytidylyltransferase family protein</fullName>
    </recommendedName>
</protein>
<dbReference type="InterPro" id="IPR050793">
    <property type="entry name" value="CMP-NeuNAc_synthase"/>
</dbReference>
<name>A0A0F9AK69_9ZZZZ</name>
<reference evidence="1" key="1">
    <citation type="journal article" date="2015" name="Nature">
        <title>Complex archaea that bridge the gap between prokaryotes and eukaryotes.</title>
        <authorList>
            <person name="Spang A."/>
            <person name="Saw J.H."/>
            <person name="Jorgensen S.L."/>
            <person name="Zaremba-Niedzwiedzka K."/>
            <person name="Martijn J."/>
            <person name="Lind A.E."/>
            <person name="van Eijk R."/>
            <person name="Schleper C."/>
            <person name="Guy L."/>
            <person name="Ettema T.J."/>
        </authorList>
    </citation>
    <scope>NUCLEOTIDE SEQUENCE</scope>
</reference>
<dbReference type="Gene3D" id="3.90.550.10">
    <property type="entry name" value="Spore Coat Polysaccharide Biosynthesis Protein SpsA, Chain A"/>
    <property type="match status" value="1"/>
</dbReference>
<proteinExistence type="predicted"/>
<dbReference type="SUPFAM" id="SSF53448">
    <property type="entry name" value="Nucleotide-diphospho-sugar transferases"/>
    <property type="match status" value="1"/>
</dbReference>
<dbReference type="PANTHER" id="PTHR21485:SF3">
    <property type="entry name" value="N-ACYLNEURAMINATE CYTIDYLYLTRANSFERASE"/>
    <property type="match status" value="1"/>
</dbReference>
<accession>A0A0F9AK69</accession>
<sequence length="261" mass="30729">MKQSIVAIIIARGGSQRLKRKNVLPFCGKKVLFEWSVVQSCCSHYLGPENTYLSTDDDEIAEIGKKHKIHIIRRPNWENPDAISGTVPIIHAIEEIRKTRDFVAHINVLPTSPVRFPDDLDRIIMRYIELKKLYPDCKEVDWTIPQREIVVHKYMDNVRMTFWLLNKSWYFGREGIAAHIYEPDHYLDSTDNRLDKDIDNTNAWMEPGKAGRMMYYIEGKWFQQFEIDDKDSFELCEIMMEQYILKGRGAEIYAEYARSKS</sequence>
<dbReference type="AlphaFoldDB" id="A0A0F9AK69"/>